<evidence type="ECO:0000313" key="2">
    <source>
        <dbReference type="Proteomes" id="UP000694844"/>
    </source>
</evidence>
<keyword evidence="2" id="KW-1185">Reference proteome</keyword>
<proteinExistence type="predicted"/>
<dbReference type="KEGG" id="cvn:111105888"/>
<dbReference type="OrthoDB" id="6110133at2759"/>
<dbReference type="RefSeq" id="XP_022296052.1">
    <property type="nucleotide sequence ID" value="XM_022440344.1"/>
</dbReference>
<reference evidence="3" key="1">
    <citation type="submission" date="2025-08" db="UniProtKB">
        <authorList>
            <consortium name="RefSeq"/>
        </authorList>
    </citation>
    <scope>IDENTIFICATION</scope>
    <source>
        <tissue evidence="3">Whole sample</tissue>
    </source>
</reference>
<dbReference type="AlphaFoldDB" id="A0A8B8AXZ5"/>
<organism evidence="2 3">
    <name type="scientific">Crassostrea virginica</name>
    <name type="common">Eastern oyster</name>
    <dbReference type="NCBI Taxonomy" id="6565"/>
    <lineage>
        <taxon>Eukaryota</taxon>
        <taxon>Metazoa</taxon>
        <taxon>Spiralia</taxon>
        <taxon>Lophotrochozoa</taxon>
        <taxon>Mollusca</taxon>
        <taxon>Bivalvia</taxon>
        <taxon>Autobranchia</taxon>
        <taxon>Pteriomorphia</taxon>
        <taxon>Ostreida</taxon>
        <taxon>Ostreoidea</taxon>
        <taxon>Ostreidae</taxon>
        <taxon>Crassostrea</taxon>
    </lineage>
</organism>
<sequence length="272" mass="31186">MNSRFCAQDVIRCDNCQTPGPTLHCEFCHINLCKDLDCVGEHLEHRLVSFEKRRFTIEYPYFNTHSPENESFTLRDAASPFLRSASVFVNTSFTTIAENDQEEPLETRLVSARAKQGNDRIAIPKEEQSGPRKTSGAVSSPHATPRIILKINTDFDERKRLLSVSCLSNSEFWISGKDNILRLYNLHGELLKSVRTKSGNRPSNISVIKSGDLVYTDHNDRSLNILKNTNLDLLVRLHRWLPLYVCILYFSQFLSCTFIKVTMVDHLYGRPF</sequence>
<evidence type="ECO:0000256" key="1">
    <source>
        <dbReference type="SAM" id="MobiDB-lite"/>
    </source>
</evidence>
<accession>A0A8B8AXZ5</accession>
<feature type="compositionally biased region" description="Basic and acidic residues" evidence="1">
    <location>
        <begin position="116"/>
        <end position="130"/>
    </location>
</feature>
<gene>
    <name evidence="3" type="primary">LOC111105888</name>
</gene>
<feature type="region of interest" description="Disordered" evidence="1">
    <location>
        <begin position="115"/>
        <end position="141"/>
    </location>
</feature>
<dbReference type="SUPFAM" id="SSF101898">
    <property type="entry name" value="NHL repeat"/>
    <property type="match status" value="1"/>
</dbReference>
<dbReference type="Proteomes" id="UP000694844">
    <property type="component" value="Chromosome 8"/>
</dbReference>
<evidence type="ECO:0000313" key="3">
    <source>
        <dbReference type="RefSeq" id="XP_022296052.1"/>
    </source>
</evidence>
<dbReference type="GeneID" id="111105888"/>
<name>A0A8B8AXZ5_CRAVI</name>
<protein>
    <submittedName>
        <fullName evidence="3">Uncharacterized protein LOC111105888</fullName>
    </submittedName>
</protein>